<gene>
    <name evidence="5" type="ORF">HMPREF9306_01915</name>
</gene>
<protein>
    <recommendedName>
        <fullName evidence="7">Lsr2 family protein</fullName>
    </recommendedName>
</protein>
<feature type="region of interest" description="Disordered" evidence="2">
    <location>
        <begin position="60"/>
        <end position="111"/>
    </location>
</feature>
<dbReference type="InterPro" id="IPR036625">
    <property type="entry name" value="E3-bd_dom_sf"/>
</dbReference>
<dbReference type="InterPro" id="IPR055370">
    <property type="entry name" value="Lsr2_DNA-bd"/>
</dbReference>
<evidence type="ECO:0008006" key="7">
    <source>
        <dbReference type="Google" id="ProtNLM"/>
    </source>
</evidence>
<organism evidence="5 6">
    <name type="scientific">Propionimicrobium lymphophilum ACS-093-V-SCH5</name>
    <dbReference type="NCBI Taxonomy" id="883161"/>
    <lineage>
        <taxon>Bacteria</taxon>
        <taxon>Bacillati</taxon>
        <taxon>Actinomycetota</taxon>
        <taxon>Actinomycetes</taxon>
        <taxon>Propionibacteriales</taxon>
        <taxon>Propionibacteriaceae</taxon>
        <taxon>Propionimicrobium</taxon>
    </lineage>
</organism>
<name>S2VZQ2_9ACTN</name>
<dbReference type="Proteomes" id="UP000014417">
    <property type="component" value="Unassembled WGS sequence"/>
</dbReference>
<keyword evidence="6" id="KW-1185">Reference proteome</keyword>
<evidence type="ECO:0000313" key="5">
    <source>
        <dbReference type="EMBL" id="EPD32346.1"/>
    </source>
</evidence>
<dbReference type="EMBL" id="AGZR01000009">
    <property type="protein sequence ID" value="EPD32346.1"/>
    <property type="molecule type" value="Genomic_DNA"/>
</dbReference>
<feature type="domain" description="Lsr2 dimerization" evidence="3">
    <location>
        <begin position="1"/>
        <end position="59"/>
    </location>
</feature>
<dbReference type="InterPro" id="IPR024412">
    <property type="entry name" value="Lsr2_dim_dom"/>
</dbReference>
<dbReference type="Gene3D" id="4.10.320.10">
    <property type="entry name" value="E3-binding domain"/>
    <property type="match status" value="1"/>
</dbReference>
<dbReference type="InterPro" id="IPR042261">
    <property type="entry name" value="Lsr2-like_dimerization"/>
</dbReference>
<keyword evidence="1" id="KW-0238">DNA-binding</keyword>
<dbReference type="STRING" id="883161.HMPREF9306_01915"/>
<feature type="compositionally biased region" description="Basic and acidic residues" evidence="2">
    <location>
        <begin position="95"/>
        <end position="104"/>
    </location>
</feature>
<accession>S2VZQ2</accession>
<dbReference type="GO" id="GO:0003677">
    <property type="term" value="F:DNA binding"/>
    <property type="evidence" value="ECO:0007669"/>
    <property type="project" value="UniProtKB-KW"/>
</dbReference>
<dbReference type="HOGENOM" id="CLU_139818_0_0_11"/>
<dbReference type="GO" id="GO:0016746">
    <property type="term" value="F:acyltransferase activity"/>
    <property type="evidence" value="ECO:0007669"/>
    <property type="project" value="InterPro"/>
</dbReference>
<dbReference type="AlphaFoldDB" id="S2VZQ2"/>
<evidence type="ECO:0000259" key="3">
    <source>
        <dbReference type="Pfam" id="PF11774"/>
    </source>
</evidence>
<evidence type="ECO:0000313" key="6">
    <source>
        <dbReference type="Proteomes" id="UP000014417"/>
    </source>
</evidence>
<evidence type="ECO:0000259" key="4">
    <source>
        <dbReference type="Pfam" id="PF23359"/>
    </source>
</evidence>
<evidence type="ECO:0000256" key="1">
    <source>
        <dbReference type="ARBA" id="ARBA00023125"/>
    </source>
</evidence>
<dbReference type="RefSeq" id="WP_016456721.1">
    <property type="nucleotide sequence ID" value="NZ_KE150269.1"/>
</dbReference>
<dbReference type="OrthoDB" id="4113332at2"/>
<dbReference type="Gene3D" id="3.30.60.230">
    <property type="entry name" value="Lsr2, dimerization domain"/>
    <property type="match status" value="1"/>
</dbReference>
<comment type="caution">
    <text evidence="5">The sequence shown here is derived from an EMBL/GenBank/DDBJ whole genome shotgun (WGS) entry which is preliminary data.</text>
</comment>
<feature type="domain" description="Lsr2 DNA-binding" evidence="4">
    <location>
        <begin position="71"/>
        <end position="106"/>
    </location>
</feature>
<dbReference type="PATRIC" id="fig|883161.3.peg.1903"/>
<reference evidence="5 6" key="1">
    <citation type="submission" date="2013-04" db="EMBL/GenBank/DDBJ databases">
        <title>The Genome Sequence of Propionimicrobium lymphophilum ACS-093-V-SCH5.</title>
        <authorList>
            <consortium name="The Broad Institute Genomics Platform"/>
            <person name="Earl A."/>
            <person name="Ward D."/>
            <person name="Feldgarden M."/>
            <person name="Gevers D."/>
            <person name="Saerens B."/>
            <person name="Vaneechoutte M."/>
            <person name="Walker B."/>
            <person name="Young S."/>
            <person name="Zeng Q."/>
            <person name="Gargeya S."/>
            <person name="Fitzgerald M."/>
            <person name="Haas B."/>
            <person name="Abouelleil A."/>
            <person name="Allen A.W."/>
            <person name="Alvarado L."/>
            <person name="Arachchi H.M."/>
            <person name="Berlin A.M."/>
            <person name="Chapman S.B."/>
            <person name="Gainer-Dewar J."/>
            <person name="Goldberg J."/>
            <person name="Griggs A."/>
            <person name="Gujja S."/>
            <person name="Hansen M."/>
            <person name="Howarth C."/>
            <person name="Imamovic A."/>
            <person name="Ireland A."/>
            <person name="Larimer J."/>
            <person name="McCowan C."/>
            <person name="Murphy C."/>
            <person name="Pearson M."/>
            <person name="Poon T.W."/>
            <person name="Priest M."/>
            <person name="Roberts A."/>
            <person name="Saif S."/>
            <person name="Shea T."/>
            <person name="Sisk P."/>
            <person name="Sykes S."/>
            <person name="Wortman J."/>
            <person name="Nusbaum C."/>
            <person name="Birren B."/>
        </authorList>
    </citation>
    <scope>NUCLEOTIDE SEQUENCE [LARGE SCALE GENOMIC DNA]</scope>
    <source>
        <strain evidence="5 6">ACS-093-V-SCH5</strain>
    </source>
</reference>
<proteinExistence type="predicted"/>
<dbReference type="Pfam" id="PF11774">
    <property type="entry name" value="Lsr2"/>
    <property type="match status" value="1"/>
</dbReference>
<dbReference type="Pfam" id="PF23359">
    <property type="entry name" value="Lsr2_DNA-bd"/>
    <property type="match status" value="1"/>
</dbReference>
<evidence type="ECO:0000256" key="2">
    <source>
        <dbReference type="SAM" id="MobiDB-lite"/>
    </source>
</evidence>
<sequence>MARKTQVLLIDDLDGVTEADETVSFSLDGVNYEIDLVKENADRLREGLNEWVAKARRVGGRRSTGRRSVQDGPAASDIRKWATENGYDVSPRGRVPSEVREAYEKANGGAE</sequence>